<evidence type="ECO:0000313" key="3">
    <source>
        <dbReference type="Proteomes" id="UP000643279"/>
    </source>
</evidence>
<feature type="transmembrane region" description="Helical" evidence="1">
    <location>
        <begin position="93"/>
        <end position="115"/>
    </location>
</feature>
<evidence type="ECO:0000313" key="2">
    <source>
        <dbReference type="EMBL" id="GGI02242.1"/>
    </source>
</evidence>
<organism evidence="2 3">
    <name type="scientific">Arthrobacter liuii</name>
    <dbReference type="NCBI Taxonomy" id="1476996"/>
    <lineage>
        <taxon>Bacteria</taxon>
        <taxon>Bacillati</taxon>
        <taxon>Actinomycetota</taxon>
        <taxon>Actinomycetes</taxon>
        <taxon>Micrococcales</taxon>
        <taxon>Micrococcaceae</taxon>
        <taxon>Arthrobacter</taxon>
    </lineage>
</organism>
<keyword evidence="3" id="KW-1185">Reference proteome</keyword>
<reference evidence="3" key="1">
    <citation type="journal article" date="2019" name="Int. J. Syst. Evol. Microbiol.">
        <title>The Global Catalogue of Microorganisms (GCM) 10K type strain sequencing project: providing services to taxonomists for standard genome sequencing and annotation.</title>
        <authorList>
            <consortium name="The Broad Institute Genomics Platform"/>
            <consortium name="The Broad Institute Genome Sequencing Center for Infectious Disease"/>
            <person name="Wu L."/>
            <person name="Ma J."/>
        </authorList>
    </citation>
    <scope>NUCLEOTIDE SEQUENCE [LARGE SCALE GENOMIC DNA]</scope>
    <source>
        <strain evidence="3">CGMCC 1.12778</strain>
    </source>
</reference>
<accession>A0ABQ2B0X8</accession>
<keyword evidence="1" id="KW-0472">Membrane</keyword>
<feature type="transmembrane region" description="Helical" evidence="1">
    <location>
        <begin position="127"/>
        <end position="148"/>
    </location>
</feature>
<sequence length="152" mass="16038">MSTSSSAAHRPAAVSTPLGRRVTAGITGGLAGGIVFGMLMAMMGMLVTIASMMGSQSPWVGFGIHLMISIVYGLVLTLLFAARFLTSYGRGTLTGLVYGVVLWIIGPLLIMPMMLGMPLFTFNLTVMLSLMGHMIYGVILALVAVRILKARA</sequence>
<dbReference type="RefSeq" id="WP_229748651.1">
    <property type="nucleotide sequence ID" value="NZ_BMFW01000043.1"/>
</dbReference>
<evidence type="ECO:0000256" key="1">
    <source>
        <dbReference type="SAM" id="Phobius"/>
    </source>
</evidence>
<comment type="caution">
    <text evidence="2">The sequence shown here is derived from an EMBL/GenBank/DDBJ whole genome shotgun (WGS) entry which is preliminary data.</text>
</comment>
<keyword evidence="1" id="KW-0812">Transmembrane</keyword>
<dbReference type="EMBL" id="BMFW01000043">
    <property type="protein sequence ID" value="GGI02242.1"/>
    <property type="molecule type" value="Genomic_DNA"/>
</dbReference>
<gene>
    <name evidence="2" type="ORF">GCM10007170_43510</name>
</gene>
<feature type="transmembrane region" description="Helical" evidence="1">
    <location>
        <begin position="59"/>
        <end position="81"/>
    </location>
</feature>
<keyword evidence="1" id="KW-1133">Transmembrane helix</keyword>
<feature type="transmembrane region" description="Helical" evidence="1">
    <location>
        <begin position="30"/>
        <end position="53"/>
    </location>
</feature>
<dbReference type="Proteomes" id="UP000643279">
    <property type="component" value="Unassembled WGS sequence"/>
</dbReference>
<protein>
    <submittedName>
        <fullName evidence="2">Uncharacterized protein</fullName>
    </submittedName>
</protein>
<proteinExistence type="predicted"/>
<name>A0ABQ2B0X8_9MICC</name>